<protein>
    <submittedName>
        <fullName evidence="1">Uncharacterized protein</fullName>
    </submittedName>
</protein>
<dbReference type="STRING" id="2200.GCA_001571405_01859"/>
<evidence type="ECO:0000313" key="2">
    <source>
        <dbReference type="Proteomes" id="UP000326500"/>
    </source>
</evidence>
<keyword evidence="2" id="KW-1185">Reference proteome</keyword>
<dbReference type="EMBL" id="FNFT01000010">
    <property type="protein sequence ID" value="SDK41285.1"/>
    <property type="molecule type" value="Genomic_DNA"/>
</dbReference>
<proteinExistence type="predicted"/>
<reference evidence="1 2" key="1">
    <citation type="submission" date="2016-10" db="EMBL/GenBank/DDBJ databases">
        <authorList>
            <person name="Varghese N."/>
            <person name="Submissions S."/>
        </authorList>
    </citation>
    <scope>NUCLEOTIDE SEQUENCE [LARGE SCALE GENOMIC DNA]</scope>
    <source>
        <strain evidence="1 2">DSM 2373</strain>
    </source>
</reference>
<organism evidence="1 2">
    <name type="scientific">Methanoculleus thermophilus</name>
    <dbReference type="NCBI Taxonomy" id="2200"/>
    <lineage>
        <taxon>Archaea</taxon>
        <taxon>Methanobacteriati</taxon>
        <taxon>Methanobacteriota</taxon>
        <taxon>Stenosarchaea group</taxon>
        <taxon>Methanomicrobia</taxon>
        <taxon>Methanomicrobiales</taxon>
        <taxon>Methanomicrobiaceae</taxon>
        <taxon>Methanoculleus</taxon>
    </lineage>
</organism>
<dbReference type="OrthoDB" id="110161at2157"/>
<name>A0A1G9BQS9_9EURY</name>
<dbReference type="Proteomes" id="UP000326500">
    <property type="component" value="Unassembled WGS sequence"/>
</dbReference>
<dbReference type="AlphaFoldDB" id="A0A1G9BQS9"/>
<dbReference type="RefSeq" id="WP_066958258.1">
    <property type="nucleotide sequence ID" value="NZ_JBMNQR010000011.1"/>
</dbReference>
<sequence>MAINPYDEMFKNIARIMEKILSDMPLQDPRIIGFTIISGPPEGVPYYPYEEEEGPEFEVIEGDDCIFITAAVDTRAQGAPYVTFQNNSVTLCVGGDEETVIDLDCEIDIPHSFYNVRHGVIDAVCRKKPIQGELVRP</sequence>
<accession>A0A1G9BQS9</accession>
<evidence type="ECO:0000313" key="1">
    <source>
        <dbReference type="EMBL" id="SDK41285.1"/>
    </source>
</evidence>
<gene>
    <name evidence="1" type="ORF">SAMN04488571_11045</name>
</gene>